<name>A0A9Q5I0H9_SANBA</name>
<sequence length="174" mass="19982">MPSKKDYYKGKSPGDLKPWKIKTSKGYGTASGRECYPGRNYGYRWEIRPRFVSGDEETETETETEHDHVDQEHAEDEDYDRHTINESLYEDESESEDSYELQLAKALSLSLETTETDCNAFDFDSLDDADLYSLMETDSEDHDSSDEAEWIDVDGLGTHLECPTYAQMTKVEVT</sequence>
<evidence type="ECO:0000313" key="2">
    <source>
        <dbReference type="EMBL" id="OCB89428.1"/>
    </source>
</evidence>
<organism evidence="2 3">
    <name type="scientific">Sanghuangporus baumii</name>
    <name type="common">Phellinus baumii</name>
    <dbReference type="NCBI Taxonomy" id="108892"/>
    <lineage>
        <taxon>Eukaryota</taxon>
        <taxon>Fungi</taxon>
        <taxon>Dikarya</taxon>
        <taxon>Basidiomycota</taxon>
        <taxon>Agaricomycotina</taxon>
        <taxon>Agaricomycetes</taxon>
        <taxon>Hymenochaetales</taxon>
        <taxon>Hymenochaetaceae</taxon>
        <taxon>Sanghuangporus</taxon>
    </lineage>
</organism>
<evidence type="ECO:0000256" key="1">
    <source>
        <dbReference type="SAM" id="MobiDB-lite"/>
    </source>
</evidence>
<protein>
    <submittedName>
        <fullName evidence="2">Uncharacterized protein</fullName>
    </submittedName>
</protein>
<evidence type="ECO:0000313" key="3">
    <source>
        <dbReference type="Proteomes" id="UP000757232"/>
    </source>
</evidence>
<gene>
    <name evidence="2" type="ORF">A7U60_g3405</name>
</gene>
<comment type="caution">
    <text evidence="2">The sequence shown here is derived from an EMBL/GenBank/DDBJ whole genome shotgun (WGS) entry which is preliminary data.</text>
</comment>
<dbReference type="InterPro" id="IPR003903">
    <property type="entry name" value="UIM_dom"/>
</dbReference>
<proteinExistence type="predicted"/>
<feature type="region of interest" description="Disordered" evidence="1">
    <location>
        <begin position="52"/>
        <end position="82"/>
    </location>
</feature>
<dbReference type="EMBL" id="LNZH02000156">
    <property type="protein sequence ID" value="OCB89428.1"/>
    <property type="molecule type" value="Genomic_DNA"/>
</dbReference>
<dbReference type="AlphaFoldDB" id="A0A9Q5I0H9"/>
<feature type="compositionally biased region" description="Basic and acidic residues" evidence="1">
    <location>
        <begin position="63"/>
        <end position="72"/>
    </location>
</feature>
<keyword evidence="3" id="KW-1185">Reference proteome</keyword>
<feature type="region of interest" description="Disordered" evidence="1">
    <location>
        <begin position="1"/>
        <end position="30"/>
    </location>
</feature>
<reference evidence="2" key="1">
    <citation type="submission" date="2016-06" db="EMBL/GenBank/DDBJ databases">
        <title>Draft Genome sequence of the fungus Inonotus baumii.</title>
        <authorList>
            <person name="Zhu H."/>
            <person name="Lin W."/>
        </authorList>
    </citation>
    <scope>NUCLEOTIDE SEQUENCE</scope>
    <source>
        <strain evidence="2">821</strain>
    </source>
</reference>
<dbReference type="PROSITE" id="PS50330">
    <property type="entry name" value="UIM"/>
    <property type="match status" value="1"/>
</dbReference>
<feature type="compositionally biased region" description="Basic and acidic residues" evidence="1">
    <location>
        <begin position="1"/>
        <end position="18"/>
    </location>
</feature>
<dbReference type="Proteomes" id="UP000757232">
    <property type="component" value="Unassembled WGS sequence"/>
</dbReference>
<accession>A0A9Q5I0H9</accession>